<dbReference type="AlphaFoldDB" id="G5JGD6"/>
<dbReference type="Proteomes" id="UP000005413">
    <property type="component" value="Unassembled WGS sequence"/>
</dbReference>
<gene>
    <name evidence="1" type="ORF">SS7213T_02513</name>
</gene>
<proteinExistence type="predicted"/>
<evidence type="ECO:0000313" key="2">
    <source>
        <dbReference type="Proteomes" id="UP000005413"/>
    </source>
</evidence>
<protein>
    <submittedName>
        <fullName evidence="1">Uncharacterized protein</fullName>
    </submittedName>
</protein>
<comment type="caution">
    <text evidence="1">The sequence shown here is derived from an EMBL/GenBank/DDBJ whole genome shotgun (WGS) entry which is preliminary data.</text>
</comment>
<accession>G5JGD6</accession>
<sequence>KNKYYIKSLSLILHSEIYDNKDKEKMRKAEMNGI</sequence>
<feature type="non-terminal residue" evidence="1">
    <location>
        <position position="34"/>
    </location>
</feature>
<feature type="non-terminal residue" evidence="1">
    <location>
        <position position="1"/>
    </location>
</feature>
<evidence type="ECO:0000313" key="1">
    <source>
        <dbReference type="EMBL" id="EHJ08750.1"/>
    </source>
</evidence>
<organism evidence="1 2">
    <name type="scientific">Staphylococcus simiae CCM 7213 = CCUG 51256</name>
    <dbReference type="NCBI Taxonomy" id="911238"/>
    <lineage>
        <taxon>Bacteria</taxon>
        <taxon>Bacillati</taxon>
        <taxon>Bacillota</taxon>
        <taxon>Bacilli</taxon>
        <taxon>Bacillales</taxon>
        <taxon>Staphylococcaceae</taxon>
        <taxon>Staphylococcus</taxon>
    </lineage>
</organism>
<keyword evidence="2" id="KW-1185">Reference proteome</keyword>
<name>G5JGD6_9STAP</name>
<dbReference type="EMBL" id="AEUN01000076">
    <property type="protein sequence ID" value="EHJ08750.1"/>
    <property type="molecule type" value="Genomic_DNA"/>
</dbReference>
<reference evidence="1 2" key="1">
    <citation type="journal article" date="2012" name="BMC Genomics">
        <title>Comparative genomic analysis of the genus Staphylococcus including Staphylococcus aureus and its newly described sister species Staphylococcus simiae.</title>
        <authorList>
            <person name="Suzuki H."/>
            <person name="Lefebure T."/>
            <person name="Pavinski Bitar P."/>
            <person name="Stanhope M.J."/>
        </authorList>
    </citation>
    <scope>NUCLEOTIDE SEQUENCE [LARGE SCALE GENOMIC DNA]</scope>
    <source>
        <strain evidence="1 2">CCM 7213</strain>
    </source>
</reference>